<dbReference type="Pfam" id="PF08277">
    <property type="entry name" value="PAN_3"/>
    <property type="match status" value="1"/>
</dbReference>
<organism evidence="3">
    <name type="scientific">Caenorhabditis remanei</name>
    <name type="common">Caenorhabditis vulgaris</name>
    <dbReference type="NCBI Taxonomy" id="31234"/>
    <lineage>
        <taxon>Eukaryota</taxon>
        <taxon>Metazoa</taxon>
        <taxon>Ecdysozoa</taxon>
        <taxon>Nematoda</taxon>
        <taxon>Chromadorea</taxon>
        <taxon>Rhabditida</taxon>
        <taxon>Rhabditina</taxon>
        <taxon>Rhabditomorpha</taxon>
        <taxon>Rhabditoidea</taxon>
        <taxon>Rhabditidae</taxon>
        <taxon>Peloderinae</taxon>
        <taxon>Caenorhabditis</taxon>
    </lineage>
</organism>
<feature type="domain" description="PAN-3" evidence="1">
    <location>
        <begin position="1"/>
        <end position="109"/>
    </location>
</feature>
<dbReference type="PANTHER" id="PTHR47629:SF10">
    <property type="entry name" value="PAN-3 DOMAIN-CONTAINING PROTEIN"/>
    <property type="match status" value="1"/>
</dbReference>
<dbReference type="Proteomes" id="UP000008281">
    <property type="component" value="Unassembled WGS sequence"/>
</dbReference>
<dbReference type="EMBL" id="DS268433">
    <property type="protein sequence ID" value="EFO97759.1"/>
    <property type="molecule type" value="Genomic_DNA"/>
</dbReference>
<name>E3MBQ4_CAERE</name>
<accession>E3MBQ4</accession>
<dbReference type="SMART" id="SM00605">
    <property type="entry name" value="CW"/>
    <property type="match status" value="1"/>
</dbReference>
<dbReference type="InParanoid" id="E3MBQ4"/>
<dbReference type="AlphaFoldDB" id="E3MBQ4"/>
<dbReference type="PANTHER" id="PTHR47629">
    <property type="entry name" value="C-TYPE LECTIN-RELATED"/>
    <property type="match status" value="1"/>
</dbReference>
<protein>
    <recommendedName>
        <fullName evidence="1">PAN-3 domain-containing protein</fullName>
    </recommendedName>
</protein>
<proteinExistence type="predicted"/>
<dbReference type="HOGENOM" id="CLU_1042937_0_0_1"/>
<keyword evidence="3" id="KW-1185">Reference proteome</keyword>
<evidence type="ECO:0000259" key="1">
    <source>
        <dbReference type="SMART" id="SM00605"/>
    </source>
</evidence>
<gene>
    <name evidence="2" type="ORF">CRE_16085</name>
</gene>
<dbReference type="InterPro" id="IPR006583">
    <property type="entry name" value="PAN-3_domain"/>
</dbReference>
<evidence type="ECO:0000313" key="3">
    <source>
        <dbReference type="Proteomes" id="UP000008281"/>
    </source>
</evidence>
<sequence>MVTVWGHPDPTTSKLAAKYMNGINWKTCVDSCFKDATCLLAYGNSSEYCGMYTFGDVSKVENLETVALDKVSFRITSAPETCEPVPQMISVFERYCELGTWMLAGQWTGCNKIYLEAVDYTTAKKICVSMVGALMIIPASKDWFWIRTSTDIVIPRCFDSQCTIHFGIQMTDSNVIQKTRIEKTRIQFLDWTLPELMGDDSGYLWAENEPNPEK</sequence>
<evidence type="ECO:0000313" key="2">
    <source>
        <dbReference type="EMBL" id="EFO97759.1"/>
    </source>
</evidence>
<reference evidence="2" key="1">
    <citation type="submission" date="2007-07" db="EMBL/GenBank/DDBJ databases">
        <title>PCAP assembly of the Caenorhabditis remanei genome.</title>
        <authorList>
            <consortium name="The Caenorhabditis remanei Sequencing Consortium"/>
            <person name="Wilson R.K."/>
        </authorList>
    </citation>
    <scope>NUCLEOTIDE SEQUENCE [LARGE SCALE GENOMIC DNA]</scope>
    <source>
        <strain evidence="2">PB4641</strain>
    </source>
</reference>